<evidence type="ECO:0000256" key="4">
    <source>
        <dbReference type="ARBA" id="ARBA00023284"/>
    </source>
</evidence>
<dbReference type="EMBL" id="QGGP01000011">
    <property type="protein sequence ID" value="PWK17123.1"/>
    <property type="molecule type" value="Genomic_DNA"/>
</dbReference>
<proteinExistence type="predicted"/>
<dbReference type="InterPro" id="IPR013766">
    <property type="entry name" value="Thioredoxin_domain"/>
</dbReference>
<dbReference type="Proteomes" id="UP000245430">
    <property type="component" value="Unassembled WGS sequence"/>
</dbReference>
<evidence type="ECO:0000256" key="2">
    <source>
        <dbReference type="ARBA" id="ARBA00022748"/>
    </source>
</evidence>
<dbReference type="InterPro" id="IPR036249">
    <property type="entry name" value="Thioredoxin-like_sf"/>
</dbReference>
<dbReference type="OrthoDB" id="743079at2"/>
<dbReference type="CDD" id="cd02966">
    <property type="entry name" value="TlpA_like_family"/>
    <property type="match status" value="1"/>
</dbReference>
<dbReference type="SUPFAM" id="SSF52833">
    <property type="entry name" value="Thioredoxin-like"/>
    <property type="match status" value="1"/>
</dbReference>
<comment type="subcellular location">
    <subcellularLocation>
        <location evidence="1">Cell envelope</location>
    </subcellularLocation>
</comment>
<reference evidence="6 7" key="1">
    <citation type="submission" date="2018-05" db="EMBL/GenBank/DDBJ databases">
        <title>Genomic Encyclopedia of Archaeal and Bacterial Type Strains, Phase II (KMG-II): from individual species to whole genera.</title>
        <authorList>
            <person name="Goeker M."/>
        </authorList>
    </citation>
    <scope>NUCLEOTIDE SEQUENCE [LARGE SCALE GENOMIC DNA]</scope>
    <source>
        <strain evidence="6 7">DSM 22637</strain>
    </source>
</reference>
<evidence type="ECO:0000256" key="3">
    <source>
        <dbReference type="ARBA" id="ARBA00023157"/>
    </source>
</evidence>
<keyword evidence="4" id="KW-0676">Redox-active center</keyword>
<dbReference type="InterPro" id="IPR050553">
    <property type="entry name" value="Thioredoxin_ResA/DsbE_sf"/>
</dbReference>
<evidence type="ECO:0000256" key="1">
    <source>
        <dbReference type="ARBA" id="ARBA00004196"/>
    </source>
</evidence>
<name>A0A316DKB9_9FLAO</name>
<evidence type="ECO:0000313" key="7">
    <source>
        <dbReference type="Proteomes" id="UP000245430"/>
    </source>
</evidence>
<keyword evidence="3" id="KW-1015">Disulfide bond</keyword>
<dbReference type="PROSITE" id="PS51257">
    <property type="entry name" value="PROKAR_LIPOPROTEIN"/>
    <property type="match status" value="1"/>
</dbReference>
<accession>A0A316DKB9</accession>
<dbReference type="RefSeq" id="WP_109683443.1">
    <property type="nucleotide sequence ID" value="NZ_QGGP01000011.1"/>
</dbReference>
<keyword evidence="2" id="KW-0201">Cytochrome c-type biogenesis</keyword>
<dbReference type="GO" id="GO:0017004">
    <property type="term" value="P:cytochrome complex assembly"/>
    <property type="evidence" value="ECO:0007669"/>
    <property type="project" value="UniProtKB-KW"/>
</dbReference>
<feature type="domain" description="Thioredoxin" evidence="5">
    <location>
        <begin position="198"/>
        <end position="351"/>
    </location>
</feature>
<protein>
    <submittedName>
        <fullName evidence="6">AhpC/TSA family protein</fullName>
    </submittedName>
</protein>
<dbReference type="PROSITE" id="PS51352">
    <property type="entry name" value="THIOREDOXIN_2"/>
    <property type="match status" value="1"/>
</dbReference>
<comment type="caution">
    <text evidence="6">The sequence shown here is derived from an EMBL/GenBank/DDBJ whole genome shotgun (WGS) entry which is preliminary data.</text>
</comment>
<dbReference type="InterPro" id="IPR013740">
    <property type="entry name" value="Redoxin"/>
</dbReference>
<evidence type="ECO:0000259" key="5">
    <source>
        <dbReference type="PROSITE" id="PS51352"/>
    </source>
</evidence>
<sequence>MKKILFLFSLIAVISCKEEQKPKDFMTFSGKIIDKNSDSIVIRNETYSKTIKVNEDGTFKDTLKVKTGNYSFYDGGESTSLFLQNGYDLSMSLDTKMFDETIKYTGIGSESNNYLAEKSLMQETLFPPSLFDFEETEFKSALSNINSKRISFLNENKNIDSTLYRIEKENIDKFEGEYLEYYSKQEEMNKARAAKFADFIGQPSPIFTNYENYEGGNSSLNDLKGKYVYIDIWATWCGPCIAEIPSLKNVEKEYHDKNIEFVSISVDNGRGYKNRSKEAAKEGWKNMIAEKELGGIQLYADKDFESDFIREYRINSIPRFILIDPDGNVVNADAPRPSSPKLKKLFDTLSI</sequence>
<gene>
    <name evidence="6" type="ORF">LX78_02864</name>
</gene>
<dbReference type="Pfam" id="PF08534">
    <property type="entry name" value="Redoxin"/>
    <property type="match status" value="1"/>
</dbReference>
<dbReference type="PANTHER" id="PTHR42852">
    <property type="entry name" value="THIOL:DISULFIDE INTERCHANGE PROTEIN DSBE"/>
    <property type="match status" value="1"/>
</dbReference>
<dbReference type="Gene3D" id="3.40.30.10">
    <property type="entry name" value="Glutaredoxin"/>
    <property type="match status" value="1"/>
</dbReference>
<dbReference type="GO" id="GO:0030313">
    <property type="term" value="C:cell envelope"/>
    <property type="evidence" value="ECO:0007669"/>
    <property type="project" value="UniProtKB-SubCell"/>
</dbReference>
<dbReference type="AlphaFoldDB" id="A0A316DKB9"/>
<organism evidence="6 7">
    <name type="scientific">Xanthomarina spongicola</name>
    <dbReference type="NCBI Taxonomy" id="570520"/>
    <lineage>
        <taxon>Bacteria</taxon>
        <taxon>Pseudomonadati</taxon>
        <taxon>Bacteroidota</taxon>
        <taxon>Flavobacteriia</taxon>
        <taxon>Flavobacteriales</taxon>
        <taxon>Flavobacteriaceae</taxon>
        <taxon>Xanthomarina</taxon>
    </lineage>
</organism>
<evidence type="ECO:0000313" key="6">
    <source>
        <dbReference type="EMBL" id="PWK17123.1"/>
    </source>
</evidence>
<keyword evidence="7" id="KW-1185">Reference proteome</keyword>
<dbReference type="GO" id="GO:0016491">
    <property type="term" value="F:oxidoreductase activity"/>
    <property type="evidence" value="ECO:0007669"/>
    <property type="project" value="InterPro"/>
</dbReference>
<dbReference type="PANTHER" id="PTHR42852:SF6">
    <property type="entry name" value="THIOL:DISULFIDE INTERCHANGE PROTEIN DSBE"/>
    <property type="match status" value="1"/>
</dbReference>